<evidence type="ECO:0000313" key="1">
    <source>
        <dbReference type="EMBL" id="KAE8996901.1"/>
    </source>
</evidence>
<dbReference type="AlphaFoldDB" id="A0A6A3JQ47"/>
<sequence>MQHVGGDWQALEQQYHNEDIPLDSLVDDWEAFVQDDLSDDLPGDQPVDD</sequence>
<dbReference type="Proteomes" id="UP000435112">
    <property type="component" value="Unassembled WGS sequence"/>
</dbReference>
<evidence type="ECO:0000313" key="3">
    <source>
        <dbReference type="EMBL" id="KAE9311898.1"/>
    </source>
</evidence>
<reference evidence="4 6" key="1">
    <citation type="submission" date="2018-09" db="EMBL/GenBank/DDBJ databases">
        <title>Genomic investigation of the strawberry pathogen Phytophthora fragariae indicates pathogenicity is determined by transcriptional variation in three key races.</title>
        <authorList>
            <person name="Adams T.M."/>
            <person name="Armitage A.D."/>
            <person name="Sobczyk M.K."/>
            <person name="Bates H.J."/>
            <person name="Dunwell J.M."/>
            <person name="Nellist C.F."/>
            <person name="Harrison R.J."/>
        </authorList>
    </citation>
    <scope>NUCLEOTIDE SEQUENCE [LARGE SCALE GENOMIC DNA]</scope>
    <source>
        <strain evidence="2 4">SCRP249</strain>
        <strain evidence="1 6">SCRP324</strain>
        <strain evidence="3 5">SCRP333</strain>
    </source>
</reference>
<proteinExistence type="predicted"/>
<dbReference type="Proteomes" id="UP000429607">
    <property type="component" value="Unassembled WGS sequence"/>
</dbReference>
<dbReference type="EMBL" id="QXFT01001718">
    <property type="protein sequence ID" value="KAE9311898.1"/>
    <property type="molecule type" value="Genomic_DNA"/>
</dbReference>
<comment type="caution">
    <text evidence="1">The sequence shown here is derived from an EMBL/GenBank/DDBJ whole genome shotgun (WGS) entry which is preliminary data.</text>
</comment>
<dbReference type="Proteomes" id="UP000434957">
    <property type="component" value="Unassembled WGS sequence"/>
</dbReference>
<evidence type="ECO:0000313" key="5">
    <source>
        <dbReference type="Proteomes" id="UP000434957"/>
    </source>
</evidence>
<keyword evidence="5" id="KW-1185">Reference proteome</keyword>
<dbReference type="EMBL" id="QXFU01001712">
    <property type="protein sequence ID" value="KAE8996901.1"/>
    <property type="molecule type" value="Genomic_DNA"/>
</dbReference>
<gene>
    <name evidence="2" type="ORF">PR001_g18761</name>
    <name evidence="1" type="ORF">PR002_g19189</name>
    <name evidence="3" type="ORF">PR003_g19897</name>
</gene>
<name>A0A6A3JQ47_9STRA</name>
<evidence type="ECO:0000313" key="6">
    <source>
        <dbReference type="Proteomes" id="UP000435112"/>
    </source>
</evidence>
<protein>
    <submittedName>
        <fullName evidence="1">Uncharacterized protein</fullName>
    </submittedName>
</protein>
<evidence type="ECO:0000313" key="4">
    <source>
        <dbReference type="Proteomes" id="UP000429607"/>
    </source>
</evidence>
<dbReference type="EMBL" id="QXFV01001679">
    <property type="protein sequence ID" value="KAE9000560.1"/>
    <property type="molecule type" value="Genomic_DNA"/>
</dbReference>
<accession>A0A6A3JQ47</accession>
<evidence type="ECO:0000313" key="2">
    <source>
        <dbReference type="EMBL" id="KAE9000560.1"/>
    </source>
</evidence>
<organism evidence="1 6">
    <name type="scientific">Phytophthora rubi</name>
    <dbReference type="NCBI Taxonomy" id="129364"/>
    <lineage>
        <taxon>Eukaryota</taxon>
        <taxon>Sar</taxon>
        <taxon>Stramenopiles</taxon>
        <taxon>Oomycota</taxon>
        <taxon>Peronosporomycetes</taxon>
        <taxon>Peronosporales</taxon>
        <taxon>Peronosporaceae</taxon>
        <taxon>Phytophthora</taxon>
    </lineage>
</organism>